<proteinExistence type="predicted"/>
<sequence>MPPATAAVIPCTPSALLTISAYASMMPRIARLDESFEAHELKKRHQVAADKINLERLIGGLRELDERMINLAERMGKAEGSLSGDERHRVASEARLHHLEGRTEKLEEDIDVIKAAREVGPWESGIKQEANDTNQERSHSTPPIPPPIPPPMMQEKGYYEEYKPRIPQVSTPHNNSTHLHL</sequence>
<evidence type="ECO:0000313" key="4">
    <source>
        <dbReference type="Proteomes" id="UP000244722"/>
    </source>
</evidence>
<dbReference type="STRING" id="42251.A0A2T7A6M3"/>
<reference evidence="3 4" key="1">
    <citation type="submission" date="2017-04" db="EMBL/GenBank/DDBJ databases">
        <title>Draft genome sequence of Tuber borchii Vittad., a whitish edible truffle.</title>
        <authorList>
            <consortium name="DOE Joint Genome Institute"/>
            <person name="Murat C."/>
            <person name="Kuo A."/>
            <person name="Barry K.W."/>
            <person name="Clum A."/>
            <person name="Dockter R.B."/>
            <person name="Fauchery L."/>
            <person name="Iotti M."/>
            <person name="Kohler A."/>
            <person name="Labutti K."/>
            <person name="Lindquist E.A."/>
            <person name="Lipzen A."/>
            <person name="Ohm R.A."/>
            <person name="Wang M."/>
            <person name="Grigoriev I.V."/>
            <person name="Zambonelli A."/>
            <person name="Martin F.M."/>
        </authorList>
    </citation>
    <scope>NUCLEOTIDE SEQUENCE [LARGE SCALE GENOMIC DNA]</scope>
    <source>
        <strain evidence="3 4">Tbo3840</strain>
    </source>
</reference>
<evidence type="ECO:0000256" key="1">
    <source>
        <dbReference type="SAM" id="Coils"/>
    </source>
</evidence>
<dbReference type="Proteomes" id="UP000244722">
    <property type="component" value="Unassembled WGS sequence"/>
</dbReference>
<keyword evidence="1" id="KW-0175">Coiled coil</keyword>
<dbReference type="EMBL" id="NESQ01000014">
    <property type="protein sequence ID" value="PUU83379.1"/>
    <property type="molecule type" value="Genomic_DNA"/>
</dbReference>
<protein>
    <submittedName>
        <fullName evidence="3">Uncharacterized protein</fullName>
    </submittedName>
</protein>
<feature type="coiled-coil region" evidence="1">
    <location>
        <begin position="61"/>
        <end position="116"/>
    </location>
</feature>
<feature type="compositionally biased region" description="Polar residues" evidence="2">
    <location>
        <begin position="168"/>
        <end position="181"/>
    </location>
</feature>
<organism evidence="3 4">
    <name type="scientific">Tuber borchii</name>
    <name type="common">White truffle</name>
    <dbReference type="NCBI Taxonomy" id="42251"/>
    <lineage>
        <taxon>Eukaryota</taxon>
        <taxon>Fungi</taxon>
        <taxon>Dikarya</taxon>
        <taxon>Ascomycota</taxon>
        <taxon>Pezizomycotina</taxon>
        <taxon>Pezizomycetes</taxon>
        <taxon>Pezizales</taxon>
        <taxon>Tuberaceae</taxon>
        <taxon>Tuber</taxon>
    </lineage>
</organism>
<accession>A0A2T7A6M3</accession>
<feature type="region of interest" description="Disordered" evidence="2">
    <location>
        <begin position="121"/>
        <end position="181"/>
    </location>
</feature>
<gene>
    <name evidence="3" type="ORF">B9Z19DRAFT_1072928</name>
</gene>
<feature type="compositionally biased region" description="Pro residues" evidence="2">
    <location>
        <begin position="142"/>
        <end position="152"/>
    </location>
</feature>
<evidence type="ECO:0000256" key="2">
    <source>
        <dbReference type="SAM" id="MobiDB-lite"/>
    </source>
</evidence>
<dbReference type="AlphaFoldDB" id="A0A2T7A6M3"/>
<comment type="caution">
    <text evidence="3">The sequence shown here is derived from an EMBL/GenBank/DDBJ whole genome shotgun (WGS) entry which is preliminary data.</text>
</comment>
<keyword evidence="4" id="KW-1185">Reference proteome</keyword>
<evidence type="ECO:0000313" key="3">
    <source>
        <dbReference type="EMBL" id="PUU83379.1"/>
    </source>
</evidence>
<name>A0A2T7A6M3_TUBBO</name>